<accession>A0A095ZIR2</accession>
<evidence type="ECO:0000259" key="1">
    <source>
        <dbReference type="Pfam" id="PF01656"/>
    </source>
</evidence>
<dbReference type="GeneID" id="97998168"/>
<feature type="domain" description="CobQ/CobB/MinD/ParA nucleotide binding" evidence="1">
    <location>
        <begin position="7"/>
        <end position="210"/>
    </location>
</feature>
<comment type="caution">
    <text evidence="2">The sequence shown here is derived from an EMBL/GenBank/DDBJ whole genome shotgun (WGS) entry which is preliminary data.</text>
</comment>
<gene>
    <name evidence="2" type="ORF">HMPREF2137_08430</name>
</gene>
<dbReference type="InterPro" id="IPR050678">
    <property type="entry name" value="DNA_Partitioning_ATPase"/>
</dbReference>
<organism evidence="2 3">
    <name type="scientific">Hoylesella buccalis DNF00853</name>
    <dbReference type="NCBI Taxonomy" id="1401074"/>
    <lineage>
        <taxon>Bacteria</taxon>
        <taxon>Pseudomonadati</taxon>
        <taxon>Bacteroidota</taxon>
        <taxon>Bacteroidia</taxon>
        <taxon>Bacteroidales</taxon>
        <taxon>Prevotellaceae</taxon>
        <taxon>Hoylesella</taxon>
    </lineage>
</organism>
<dbReference type="CDD" id="cd02042">
    <property type="entry name" value="ParAB_family"/>
    <property type="match status" value="1"/>
</dbReference>
<protein>
    <submittedName>
        <fullName evidence="2">Conjugal transfer protein TraA</fullName>
    </submittedName>
</protein>
<evidence type="ECO:0000313" key="3">
    <source>
        <dbReference type="Proteomes" id="UP000029556"/>
    </source>
</evidence>
<dbReference type="PANTHER" id="PTHR13696:SF52">
    <property type="entry name" value="PARA FAMILY PROTEIN CT_582"/>
    <property type="match status" value="1"/>
</dbReference>
<dbReference type="PANTHER" id="PTHR13696">
    <property type="entry name" value="P-LOOP CONTAINING NUCLEOSIDE TRIPHOSPHATE HYDROLASE"/>
    <property type="match status" value="1"/>
</dbReference>
<dbReference type="OrthoDB" id="978593at2"/>
<dbReference type="Gene3D" id="3.40.50.300">
    <property type="entry name" value="P-loop containing nucleotide triphosphate hydrolases"/>
    <property type="match status" value="1"/>
</dbReference>
<dbReference type="InterPro" id="IPR002586">
    <property type="entry name" value="CobQ/CobB/MinD/ParA_Nub-bd_dom"/>
</dbReference>
<dbReference type="SUPFAM" id="SSF52540">
    <property type="entry name" value="P-loop containing nucleoside triphosphate hydrolases"/>
    <property type="match status" value="1"/>
</dbReference>
<dbReference type="Proteomes" id="UP000029556">
    <property type="component" value="Unassembled WGS sequence"/>
</dbReference>
<name>A0A095ZIR2_9BACT</name>
<reference evidence="2 3" key="1">
    <citation type="submission" date="2014-07" db="EMBL/GenBank/DDBJ databases">
        <authorList>
            <person name="McCorrison J."/>
            <person name="Sanka R."/>
            <person name="Torralba M."/>
            <person name="Gillis M."/>
            <person name="Haft D.H."/>
            <person name="Methe B."/>
            <person name="Sutton G."/>
            <person name="Nelson K.E."/>
        </authorList>
    </citation>
    <scope>NUCLEOTIDE SEQUENCE [LARGE SCALE GENOMIC DNA]</scope>
    <source>
        <strain evidence="2 3">DNF00853</strain>
    </source>
</reference>
<dbReference type="Pfam" id="PF01656">
    <property type="entry name" value="CbiA"/>
    <property type="match status" value="1"/>
</dbReference>
<dbReference type="RefSeq" id="WP_023058465.1">
    <property type="nucleotide sequence ID" value="NZ_JRNN01000072.1"/>
</dbReference>
<evidence type="ECO:0000313" key="2">
    <source>
        <dbReference type="EMBL" id="KGF34231.1"/>
    </source>
</evidence>
<dbReference type="EMBL" id="JRNN01000072">
    <property type="protein sequence ID" value="KGF34231.1"/>
    <property type="molecule type" value="Genomic_DNA"/>
</dbReference>
<sequence length="252" mass="27912">MSNPIHIAIASPLGGVGKTTLTVLAASTLHYHLGYSVAVIDCNYPLYTTAYLRGKETEGQNKQGFSDKCLKNMMRQPLWLQPYPIVCVPIAKTWKEAERLNTGIRPKCIFFDLPPLMRTEGTVELLTRMDAVIFPVTGNPMDADAVRRFIEIVGEQVLTMGKGSIKELCLLRNMVGSWEKEEVQERCRTLADETGAVLMQTSLPYSKHFRPCFADGKAGICTLRSPRGGTSGRLADSLGKELLEIISRLCSE</sequence>
<dbReference type="InterPro" id="IPR027417">
    <property type="entry name" value="P-loop_NTPase"/>
</dbReference>
<dbReference type="AlphaFoldDB" id="A0A095ZIR2"/>
<proteinExistence type="predicted"/>